<dbReference type="GO" id="GO:0005459">
    <property type="term" value="F:UDP-galactose transmembrane transporter activity"/>
    <property type="evidence" value="ECO:0007669"/>
    <property type="project" value="TreeGrafter"/>
</dbReference>
<dbReference type="InterPro" id="IPR037185">
    <property type="entry name" value="EmrE-like"/>
</dbReference>
<name>A0A914ED50_9BILA</name>
<evidence type="ECO:0000256" key="6">
    <source>
        <dbReference type="ARBA" id="ARBA00022989"/>
    </source>
</evidence>
<keyword evidence="4 8" id="KW-0812">Transmembrane</keyword>
<keyword evidence="5" id="KW-0256">Endoplasmic reticulum</keyword>
<dbReference type="PANTHER" id="PTHR10778:SF10">
    <property type="entry name" value="SOLUTE CARRIER FAMILY 35 MEMBER B1"/>
    <property type="match status" value="1"/>
</dbReference>
<accession>A0A914ED50</accession>
<dbReference type="PANTHER" id="PTHR10778">
    <property type="entry name" value="SOLUTE CARRIER FAMILY 35 MEMBER B"/>
    <property type="match status" value="1"/>
</dbReference>
<sequence>MSTTLERNARRSWFEKAMHLFMSGGGIVVCYTAFSYYLERITKYDYGPNKEKFTYMQSLVFMQCLVNGFIAFLMKNRQRSTADNVPWYMYSFCATSYMLAMLLSSWALEWVAYPTQVLGKACKPIPIMIFGVLFAHKKYAWRKYGYVFLIVFGMAIFMYKGSKKGSDDGGLFQFGLGEFFVLLSLLMDGTTGAVQDRIRHYYRTDKWTMMFYMNLFSSIILTMTMIFSDELTHFLSFVRRYPFVGNEIVMISISSALGQCCIFKTVAEFGPLTCSIVTTLRKLFSLVFSIVLFSHPYSNNQMVGTALVFFALILDALESRNSHRPVANGDTPAPRPKTERIE</sequence>
<dbReference type="AlphaFoldDB" id="A0A914ED50"/>
<comment type="subcellular location">
    <subcellularLocation>
        <location evidence="1">Endoplasmic reticulum membrane</location>
        <topology evidence="1">Multi-pass membrane protein</topology>
    </subcellularLocation>
</comment>
<evidence type="ECO:0000256" key="7">
    <source>
        <dbReference type="ARBA" id="ARBA00023136"/>
    </source>
</evidence>
<feature type="transmembrane region" description="Helical" evidence="8">
    <location>
        <begin position="171"/>
        <end position="188"/>
    </location>
</feature>
<feature type="transmembrane region" description="Helical" evidence="8">
    <location>
        <begin position="118"/>
        <end position="136"/>
    </location>
</feature>
<evidence type="ECO:0000256" key="3">
    <source>
        <dbReference type="ARBA" id="ARBA00022448"/>
    </source>
</evidence>
<dbReference type="Proteomes" id="UP000887540">
    <property type="component" value="Unplaced"/>
</dbReference>
<dbReference type="GO" id="GO:0005460">
    <property type="term" value="F:UDP-glucose transmembrane transporter activity"/>
    <property type="evidence" value="ECO:0007669"/>
    <property type="project" value="TreeGrafter"/>
</dbReference>
<evidence type="ECO:0000256" key="8">
    <source>
        <dbReference type="SAM" id="Phobius"/>
    </source>
</evidence>
<keyword evidence="6 8" id="KW-1133">Transmembrane helix</keyword>
<reference evidence="10" key="1">
    <citation type="submission" date="2022-11" db="UniProtKB">
        <authorList>
            <consortium name="WormBaseParasite"/>
        </authorList>
    </citation>
    <scope>IDENTIFICATION</scope>
</reference>
<comment type="similarity">
    <text evidence="2">Belongs to the nucleotide-sugar transporter family. SLC35B subfamily.</text>
</comment>
<keyword evidence="9" id="KW-1185">Reference proteome</keyword>
<dbReference type="InterPro" id="IPR013657">
    <property type="entry name" value="SCL35B1-4/HUT1"/>
</dbReference>
<feature type="transmembrane region" description="Helical" evidence="8">
    <location>
        <begin position="85"/>
        <end position="106"/>
    </location>
</feature>
<dbReference type="GO" id="GO:0000139">
    <property type="term" value="C:Golgi membrane"/>
    <property type="evidence" value="ECO:0007669"/>
    <property type="project" value="TreeGrafter"/>
</dbReference>
<dbReference type="Pfam" id="PF08449">
    <property type="entry name" value="UAA"/>
    <property type="match status" value="1"/>
</dbReference>
<dbReference type="WBParaSite" id="ACRNAN_scaffold7205.g7109.t1">
    <property type="protein sequence ID" value="ACRNAN_scaffold7205.g7109.t1"/>
    <property type="gene ID" value="ACRNAN_scaffold7205.g7109"/>
</dbReference>
<evidence type="ECO:0000256" key="2">
    <source>
        <dbReference type="ARBA" id="ARBA00010694"/>
    </source>
</evidence>
<evidence type="ECO:0000256" key="5">
    <source>
        <dbReference type="ARBA" id="ARBA00022824"/>
    </source>
</evidence>
<evidence type="ECO:0000256" key="4">
    <source>
        <dbReference type="ARBA" id="ARBA00022692"/>
    </source>
</evidence>
<keyword evidence="3" id="KW-0813">Transport</keyword>
<feature type="transmembrane region" description="Helical" evidence="8">
    <location>
        <begin position="20"/>
        <end position="38"/>
    </location>
</feature>
<dbReference type="SUPFAM" id="SSF103481">
    <property type="entry name" value="Multidrug resistance efflux transporter EmrE"/>
    <property type="match status" value="2"/>
</dbReference>
<dbReference type="GO" id="GO:0005789">
    <property type="term" value="C:endoplasmic reticulum membrane"/>
    <property type="evidence" value="ECO:0007669"/>
    <property type="project" value="UniProtKB-SubCell"/>
</dbReference>
<evidence type="ECO:0000256" key="1">
    <source>
        <dbReference type="ARBA" id="ARBA00004477"/>
    </source>
</evidence>
<evidence type="ECO:0000313" key="10">
    <source>
        <dbReference type="WBParaSite" id="ACRNAN_scaffold7205.g7109.t1"/>
    </source>
</evidence>
<organism evidence="9 10">
    <name type="scientific">Acrobeloides nanus</name>
    <dbReference type="NCBI Taxonomy" id="290746"/>
    <lineage>
        <taxon>Eukaryota</taxon>
        <taxon>Metazoa</taxon>
        <taxon>Ecdysozoa</taxon>
        <taxon>Nematoda</taxon>
        <taxon>Chromadorea</taxon>
        <taxon>Rhabditida</taxon>
        <taxon>Tylenchina</taxon>
        <taxon>Cephalobomorpha</taxon>
        <taxon>Cephaloboidea</taxon>
        <taxon>Cephalobidae</taxon>
        <taxon>Acrobeloides</taxon>
    </lineage>
</organism>
<evidence type="ECO:0000313" key="9">
    <source>
        <dbReference type="Proteomes" id="UP000887540"/>
    </source>
</evidence>
<keyword evidence="7 8" id="KW-0472">Membrane</keyword>
<protein>
    <submittedName>
        <fullName evidence="10">Solute carrier family 35 member B1</fullName>
    </submittedName>
</protein>
<feature type="transmembrane region" description="Helical" evidence="8">
    <location>
        <begin position="209"/>
        <end position="228"/>
    </location>
</feature>
<feature type="transmembrane region" description="Helical" evidence="8">
    <location>
        <begin position="143"/>
        <end position="159"/>
    </location>
</feature>
<feature type="transmembrane region" description="Helical" evidence="8">
    <location>
        <begin position="53"/>
        <end position="73"/>
    </location>
</feature>
<proteinExistence type="inferred from homology"/>